<feature type="non-terminal residue" evidence="3">
    <location>
        <position position="1"/>
    </location>
</feature>
<keyword evidence="2" id="KW-0677">Repeat</keyword>
<dbReference type="InterPro" id="IPR006652">
    <property type="entry name" value="Kelch_1"/>
</dbReference>
<reference evidence="3" key="1">
    <citation type="submission" date="2023-10" db="EMBL/GenBank/DDBJ databases">
        <title>Genome assembly of Pristionchus species.</title>
        <authorList>
            <person name="Yoshida K."/>
            <person name="Sommer R.J."/>
        </authorList>
    </citation>
    <scope>NUCLEOTIDE SEQUENCE</scope>
    <source>
        <strain evidence="3">RS0144</strain>
    </source>
</reference>
<dbReference type="Proteomes" id="UP001432027">
    <property type="component" value="Unassembled WGS sequence"/>
</dbReference>
<feature type="non-terminal residue" evidence="3">
    <location>
        <position position="79"/>
    </location>
</feature>
<dbReference type="InterPro" id="IPR015915">
    <property type="entry name" value="Kelch-typ_b-propeller"/>
</dbReference>
<organism evidence="3 4">
    <name type="scientific">Pristionchus entomophagus</name>
    <dbReference type="NCBI Taxonomy" id="358040"/>
    <lineage>
        <taxon>Eukaryota</taxon>
        <taxon>Metazoa</taxon>
        <taxon>Ecdysozoa</taxon>
        <taxon>Nematoda</taxon>
        <taxon>Chromadorea</taxon>
        <taxon>Rhabditida</taxon>
        <taxon>Rhabditina</taxon>
        <taxon>Diplogasteromorpha</taxon>
        <taxon>Diplogasteroidea</taxon>
        <taxon>Neodiplogasteridae</taxon>
        <taxon>Pristionchus</taxon>
    </lineage>
</organism>
<dbReference type="PANTHER" id="PTHR46344">
    <property type="entry name" value="OS02G0202900 PROTEIN"/>
    <property type="match status" value="1"/>
</dbReference>
<comment type="caution">
    <text evidence="3">The sequence shown here is derived from an EMBL/GenBank/DDBJ whole genome shotgun (WGS) entry which is preliminary data.</text>
</comment>
<accession>A0AAV5SZ54</accession>
<name>A0AAV5SZ54_9BILA</name>
<keyword evidence="1" id="KW-0880">Kelch repeat</keyword>
<dbReference type="Gene3D" id="2.120.10.80">
    <property type="entry name" value="Kelch-type beta propeller"/>
    <property type="match status" value="1"/>
</dbReference>
<evidence type="ECO:0000256" key="1">
    <source>
        <dbReference type="ARBA" id="ARBA00022441"/>
    </source>
</evidence>
<keyword evidence="4" id="KW-1185">Reference proteome</keyword>
<dbReference type="SMART" id="SM00612">
    <property type="entry name" value="Kelch"/>
    <property type="match status" value="1"/>
</dbReference>
<evidence type="ECO:0000313" key="3">
    <source>
        <dbReference type="EMBL" id="GMS88353.1"/>
    </source>
</evidence>
<sequence length="79" mass="8632">TLSPMTVSRIGPASCVLNGKLYVFGGLSSDESFTAIFLDEDECYDPETDRWTPIPSRMKHRRYSASGAVLNGKIYVVGG</sequence>
<dbReference type="EMBL" id="BTSX01000003">
    <property type="protein sequence ID" value="GMS88353.1"/>
    <property type="molecule type" value="Genomic_DNA"/>
</dbReference>
<gene>
    <name evidence="3" type="ORF">PENTCL1PPCAC_10528</name>
</gene>
<evidence type="ECO:0000313" key="4">
    <source>
        <dbReference type="Proteomes" id="UP001432027"/>
    </source>
</evidence>
<dbReference type="Pfam" id="PF01344">
    <property type="entry name" value="Kelch_1"/>
    <property type="match status" value="1"/>
</dbReference>
<evidence type="ECO:0000256" key="2">
    <source>
        <dbReference type="ARBA" id="ARBA00022737"/>
    </source>
</evidence>
<dbReference type="PANTHER" id="PTHR46344:SF27">
    <property type="entry name" value="KELCH REPEAT SUPERFAMILY PROTEIN"/>
    <property type="match status" value="1"/>
</dbReference>
<dbReference type="SUPFAM" id="SSF117281">
    <property type="entry name" value="Kelch motif"/>
    <property type="match status" value="1"/>
</dbReference>
<dbReference type="AlphaFoldDB" id="A0AAV5SZ54"/>
<protein>
    <submittedName>
        <fullName evidence="3">Uncharacterized protein</fullName>
    </submittedName>
</protein>
<proteinExistence type="predicted"/>